<reference evidence="6" key="1">
    <citation type="submission" date="2025-08" db="UniProtKB">
        <authorList>
            <consortium name="Ensembl"/>
        </authorList>
    </citation>
    <scope>IDENTIFICATION</scope>
</reference>
<dbReference type="GO" id="GO:0005737">
    <property type="term" value="C:cytoplasm"/>
    <property type="evidence" value="ECO:0007669"/>
    <property type="project" value="UniProtKB-SubCell"/>
</dbReference>
<dbReference type="Proteomes" id="UP000694392">
    <property type="component" value="Unplaced"/>
</dbReference>
<evidence type="ECO:0000256" key="2">
    <source>
        <dbReference type="ARBA" id="ARBA00006937"/>
    </source>
</evidence>
<accession>A0A8D0HAD0</accession>
<sequence length="463" mass="51586">MAGSQLHCLDSTEPYTPLTERNPDFYYSEGQRLALEALLVQGEAAFQDRLTQEKLRPFLSEGEIQKLRKEEEVVPPAGGAEDCGRDEESSLSYWPGCSEEPTPELDLGWPDSGAWKGITRAEIYTHPPGDGAPHLKALVRRDIQHASKVIAIVMDVFTDPDILMDLYDAAVRHRVPVYLILSQENLKPFLTMAEKCCLNIRYTENLRVRIIRGCTFQSRDHKKVIGTLKEKFLLVDGESVVTGSYSFTWTDARLNRHLVTRLTGEVTEVFDREFRTLFAASSPLPQASNGPSVTPFISVLEGVHLSNRIAERRSVAPQPVARSRAGDWDLVALSDVLRNVQRSRLSVAKTTGARASKSLWDLSQLSQMSGSSAGSGTEMGEESKKWGYQDTPAMALMRQRGAGQPSDEPRITVYMAPGYRPPAVGYRSLGRLQGQLLHPPAGVGLPRPWEHPMKPLYGRQPRY</sequence>
<evidence type="ECO:0000313" key="7">
    <source>
        <dbReference type="Proteomes" id="UP000694392"/>
    </source>
</evidence>
<name>A0A8D0HAD0_SPHPU</name>
<reference evidence="6" key="2">
    <citation type="submission" date="2025-09" db="UniProtKB">
        <authorList>
            <consortium name="Ensembl"/>
        </authorList>
    </citation>
    <scope>IDENTIFICATION</scope>
</reference>
<dbReference type="Ensembl" id="ENSSPUT00000019153.1">
    <property type="protein sequence ID" value="ENSSPUP00000017987.1"/>
    <property type="gene ID" value="ENSSPUG00000013904.1"/>
</dbReference>
<gene>
    <name evidence="6" type="primary">FAM83E</name>
</gene>
<dbReference type="AlphaFoldDB" id="A0A8D0HAD0"/>
<dbReference type="InterPro" id="IPR012461">
    <property type="entry name" value="SACK1"/>
</dbReference>
<evidence type="ECO:0000313" key="6">
    <source>
        <dbReference type="Ensembl" id="ENSSPUP00000017987.1"/>
    </source>
</evidence>
<organism evidence="6 7">
    <name type="scientific">Sphenodon punctatus</name>
    <name type="common">Tuatara</name>
    <name type="synonym">Hatteria punctata</name>
    <dbReference type="NCBI Taxonomy" id="8508"/>
    <lineage>
        <taxon>Eukaryota</taxon>
        <taxon>Metazoa</taxon>
        <taxon>Chordata</taxon>
        <taxon>Craniata</taxon>
        <taxon>Vertebrata</taxon>
        <taxon>Euteleostomi</taxon>
        <taxon>Lepidosauria</taxon>
        <taxon>Sphenodontia</taxon>
        <taxon>Sphenodontidae</taxon>
        <taxon>Sphenodon</taxon>
    </lineage>
</organism>
<feature type="region of interest" description="Disordered" evidence="4">
    <location>
        <begin position="73"/>
        <end position="93"/>
    </location>
</feature>
<evidence type="ECO:0000256" key="1">
    <source>
        <dbReference type="ARBA" id="ARBA00004496"/>
    </source>
</evidence>
<dbReference type="OMA" id="TYWPGRS"/>
<dbReference type="GO" id="GO:0007165">
    <property type="term" value="P:signal transduction"/>
    <property type="evidence" value="ECO:0007669"/>
    <property type="project" value="TreeGrafter"/>
</dbReference>
<keyword evidence="7" id="KW-1185">Reference proteome</keyword>
<dbReference type="SUPFAM" id="SSF56024">
    <property type="entry name" value="Phospholipase D/nuclease"/>
    <property type="match status" value="1"/>
</dbReference>
<keyword evidence="3" id="KW-0963">Cytoplasm</keyword>
<feature type="domain" description="Scaffolding anchor of CK1" evidence="5">
    <location>
        <begin position="17"/>
        <end position="283"/>
    </location>
</feature>
<evidence type="ECO:0000259" key="5">
    <source>
        <dbReference type="Pfam" id="PF07894"/>
    </source>
</evidence>
<comment type="similarity">
    <text evidence="2">Belongs to the FAM83 family.</text>
</comment>
<evidence type="ECO:0000256" key="4">
    <source>
        <dbReference type="SAM" id="MobiDB-lite"/>
    </source>
</evidence>
<feature type="region of interest" description="Disordered" evidence="4">
    <location>
        <begin position="1"/>
        <end position="22"/>
    </location>
</feature>
<dbReference type="PANTHER" id="PTHR16181:SF29">
    <property type="entry name" value="PROTEIN FAM83A-RELATED"/>
    <property type="match status" value="1"/>
</dbReference>
<comment type="subcellular location">
    <subcellularLocation>
        <location evidence="1">Cytoplasm</location>
    </subcellularLocation>
</comment>
<dbReference type="PANTHER" id="PTHR16181">
    <property type="entry name" value="PROTEIN FAM83A-RELATED"/>
    <property type="match status" value="1"/>
</dbReference>
<dbReference type="Pfam" id="PF07894">
    <property type="entry name" value="SACK1"/>
    <property type="match status" value="1"/>
</dbReference>
<evidence type="ECO:0000256" key="3">
    <source>
        <dbReference type="ARBA" id="ARBA00022490"/>
    </source>
</evidence>
<dbReference type="InterPro" id="IPR050944">
    <property type="entry name" value="FAM83"/>
</dbReference>
<dbReference type="GO" id="GO:0019901">
    <property type="term" value="F:protein kinase binding"/>
    <property type="evidence" value="ECO:0007669"/>
    <property type="project" value="Ensembl"/>
</dbReference>
<dbReference type="GeneTree" id="ENSGT00940000161572"/>
<proteinExistence type="inferred from homology"/>
<dbReference type="FunFam" id="3.30.870.10:FF:000004">
    <property type="entry name" value="protein FAM83H isoform X2"/>
    <property type="match status" value="1"/>
</dbReference>
<protein>
    <submittedName>
        <fullName evidence="6">Family with sequence similarity 83 member E</fullName>
    </submittedName>
</protein>
<dbReference type="Gene3D" id="3.30.870.10">
    <property type="entry name" value="Endonuclease Chain A"/>
    <property type="match status" value="1"/>
</dbReference>